<dbReference type="KEGG" id="tli:Tlie_0398"/>
<dbReference type="STRING" id="580340.Tlie_0398"/>
<dbReference type="eggNOG" id="COG1951">
    <property type="taxonomic scope" value="Bacteria"/>
</dbReference>
<reference evidence="9" key="1">
    <citation type="submission" date="2011-10" db="EMBL/GenBank/DDBJ databases">
        <title>The complete genome of chromosome of Thermovirga lienii DSM 17291.</title>
        <authorList>
            <consortium name="US DOE Joint Genome Institute (JGI-PGF)"/>
            <person name="Lucas S."/>
            <person name="Copeland A."/>
            <person name="Lapidus A."/>
            <person name="Glavina del Rio T."/>
            <person name="Dalin E."/>
            <person name="Tice H."/>
            <person name="Bruce D."/>
            <person name="Goodwin L."/>
            <person name="Pitluck S."/>
            <person name="Peters L."/>
            <person name="Mikhailova N."/>
            <person name="Saunders E."/>
            <person name="Kyrpides N."/>
            <person name="Mavromatis K."/>
            <person name="Ivanova N."/>
            <person name="Last F.I."/>
            <person name="Brettin T."/>
            <person name="Detter J.C."/>
            <person name="Han C."/>
            <person name="Larimer F."/>
            <person name="Land M."/>
            <person name="Hauser L."/>
            <person name="Markowitz V."/>
            <person name="Cheng J.-F."/>
            <person name="Hugenholtz P."/>
            <person name="Woyke T."/>
            <person name="Wu D."/>
            <person name="Spring S."/>
            <person name="Schroeder M."/>
            <person name="Brambilla E.-M."/>
            <person name="Klenk H.-P."/>
            <person name="Eisen J.A."/>
        </authorList>
    </citation>
    <scope>NUCLEOTIDE SEQUENCE [LARGE SCALE GENOMIC DNA]</scope>
    <source>
        <strain evidence="9">ATCC BAA-1197 / DSM 17291 / Cas60314</strain>
    </source>
</reference>
<evidence type="ECO:0000313" key="8">
    <source>
        <dbReference type="EMBL" id="AER66133.1"/>
    </source>
</evidence>
<gene>
    <name evidence="8" type="ordered locus">Tlie_0398</name>
</gene>
<dbReference type="InterPro" id="IPR004646">
    <property type="entry name" value="Fe-S_hydro-lyase_TtdA-typ_cat"/>
</dbReference>
<name>G7V7H1_THELD</name>
<evidence type="ECO:0000256" key="4">
    <source>
        <dbReference type="ARBA" id="ARBA00023004"/>
    </source>
</evidence>
<accession>G7V7H1</accession>
<dbReference type="AlphaFoldDB" id="G7V7H1"/>
<keyword evidence="3" id="KW-0479">Metal-binding</keyword>
<evidence type="ECO:0000313" key="9">
    <source>
        <dbReference type="Proteomes" id="UP000005868"/>
    </source>
</evidence>
<proteinExistence type="inferred from homology"/>
<dbReference type="NCBIfam" id="TIGR00722">
    <property type="entry name" value="ttdA_fumA_fumB"/>
    <property type="match status" value="1"/>
</dbReference>
<dbReference type="GO" id="GO:0004333">
    <property type="term" value="F:fumarate hydratase activity"/>
    <property type="evidence" value="ECO:0007669"/>
    <property type="project" value="UniProtKB-EC"/>
</dbReference>
<dbReference type="GO" id="GO:0051539">
    <property type="term" value="F:4 iron, 4 sulfur cluster binding"/>
    <property type="evidence" value="ECO:0007669"/>
    <property type="project" value="UniProtKB-KW"/>
</dbReference>
<protein>
    <submittedName>
        <fullName evidence="8">Hydro-lyase, Fe-S type, tartrate/fumarate subfamily, alpha subunit</fullName>
        <ecNumber evidence="8">4.2.1.2</ecNumber>
    </submittedName>
</protein>
<dbReference type="OrthoDB" id="9798978at2"/>
<keyword evidence="9" id="KW-1185">Reference proteome</keyword>
<keyword evidence="6 8" id="KW-0456">Lyase</keyword>
<keyword evidence="4" id="KW-0408">Iron</keyword>
<dbReference type="InterPro" id="IPR051208">
    <property type="entry name" value="Class-I_Fumarase/Tartrate_DH"/>
</dbReference>
<evidence type="ECO:0000256" key="2">
    <source>
        <dbReference type="ARBA" id="ARBA00022485"/>
    </source>
</evidence>
<dbReference type="EC" id="4.2.1.2" evidence="8"/>
<keyword evidence="2" id="KW-0004">4Fe-4S</keyword>
<organism evidence="8 9">
    <name type="scientific">Thermovirga lienii (strain ATCC BAA-1197 / DSM 17291 / Cas60314)</name>
    <dbReference type="NCBI Taxonomy" id="580340"/>
    <lineage>
        <taxon>Bacteria</taxon>
        <taxon>Thermotogati</taxon>
        <taxon>Synergistota</taxon>
        <taxon>Synergistia</taxon>
        <taxon>Synergistales</taxon>
        <taxon>Thermovirgaceae</taxon>
        <taxon>Thermovirga</taxon>
    </lineage>
</organism>
<evidence type="ECO:0000256" key="5">
    <source>
        <dbReference type="ARBA" id="ARBA00023014"/>
    </source>
</evidence>
<evidence type="ECO:0000259" key="7">
    <source>
        <dbReference type="Pfam" id="PF05681"/>
    </source>
</evidence>
<dbReference type="HOGENOM" id="CLU_041245_0_0_0"/>
<dbReference type="EMBL" id="CP003096">
    <property type="protein sequence ID" value="AER66133.1"/>
    <property type="molecule type" value="Genomic_DNA"/>
</dbReference>
<evidence type="ECO:0000256" key="6">
    <source>
        <dbReference type="ARBA" id="ARBA00023239"/>
    </source>
</evidence>
<sequence>MGVREIHVGMIEETVRSLFLKANTSIGQDIYNALMDMKEKYERSPLGKDILDQILKNHDIARDKGIAMCQDTGMAVVFLDVGQDVHFVGGALEEAVNKGVKGAYEEGYFRKSVVSDPLFDRKNTGTNTPAVIHTRIVKGDRVKILAMPKGFGSENMSALKMLTPAAGVEGVKKFVVDTVMEAGPNPCPPTVIGVGIGGTMEQAALIAKKATARPVGSCNEDPRYSRLEEEILEEINGLGIGPGGLGGTTSCLAVHIEFVPGHIAGIPVAVNICCHACRHAEVTI</sequence>
<feature type="domain" description="Fe-S hydro-lyase tartrate dehydratase alpha-type catalytic" evidence="7">
    <location>
        <begin position="13"/>
        <end position="282"/>
    </location>
</feature>
<dbReference type="Pfam" id="PF05681">
    <property type="entry name" value="Fumerase"/>
    <property type="match status" value="1"/>
</dbReference>
<evidence type="ECO:0000256" key="1">
    <source>
        <dbReference type="ARBA" id="ARBA00008876"/>
    </source>
</evidence>
<keyword evidence="5" id="KW-0411">Iron-sulfur</keyword>
<dbReference type="GO" id="GO:0046872">
    <property type="term" value="F:metal ion binding"/>
    <property type="evidence" value="ECO:0007669"/>
    <property type="project" value="UniProtKB-KW"/>
</dbReference>
<reference evidence="8 9" key="2">
    <citation type="journal article" date="2012" name="Stand. Genomic Sci.">
        <title>Genome sequence of the moderately thermophilic, amino-acid-degrading and sulfur-reducing bacterium Thermovirga lienii type strain (Cas60314(T)).</title>
        <authorList>
            <person name="Goker M."/>
            <person name="Saunders E."/>
            <person name="Lapidus A."/>
            <person name="Nolan M."/>
            <person name="Lucas S."/>
            <person name="Hammon N."/>
            <person name="Deshpande S."/>
            <person name="Cheng J.F."/>
            <person name="Han C."/>
            <person name="Tapia R."/>
            <person name="Goodwin L.A."/>
            <person name="Pitluck S."/>
            <person name="Liolios K."/>
            <person name="Mavromatis K."/>
            <person name="Pagani I."/>
            <person name="Ivanova N."/>
            <person name="Mikhailova N."/>
            <person name="Pati A."/>
            <person name="Chen A."/>
            <person name="Palaniappan K."/>
            <person name="Land M."/>
            <person name="Chang Y.J."/>
            <person name="Jeffries C.D."/>
            <person name="Brambilla E.M."/>
            <person name="Rohde M."/>
            <person name="Spring S."/>
            <person name="Detter J.C."/>
            <person name="Woyke T."/>
            <person name="Bristow J."/>
            <person name="Eisen J.A."/>
            <person name="Markowitz V."/>
            <person name="Hugenholtz P."/>
            <person name="Kyrpides N.C."/>
            <person name="Klenk H.P."/>
        </authorList>
    </citation>
    <scope>NUCLEOTIDE SEQUENCE [LARGE SCALE GENOMIC DNA]</scope>
    <source>
        <strain evidence="9">ATCC BAA-1197 / DSM 17291 / Cas60314</strain>
    </source>
</reference>
<evidence type="ECO:0000256" key="3">
    <source>
        <dbReference type="ARBA" id="ARBA00022723"/>
    </source>
</evidence>
<comment type="similarity">
    <text evidence="1">Belongs to the class-I fumarase family.</text>
</comment>
<dbReference type="NCBIfam" id="NF004885">
    <property type="entry name" value="PRK06246.1"/>
    <property type="match status" value="1"/>
</dbReference>
<dbReference type="PANTHER" id="PTHR30389:SF17">
    <property type="entry name" value="L(+)-TARTRATE DEHYDRATASE SUBUNIT ALPHA-RELATED"/>
    <property type="match status" value="1"/>
</dbReference>
<dbReference type="Proteomes" id="UP000005868">
    <property type="component" value="Chromosome"/>
</dbReference>
<dbReference type="PANTHER" id="PTHR30389">
    <property type="entry name" value="FUMARATE HYDRATASE-RELATED"/>
    <property type="match status" value="1"/>
</dbReference>